<dbReference type="InterPro" id="IPR009045">
    <property type="entry name" value="Zn_M74/Hedgehog-like"/>
</dbReference>
<reference evidence="2 3" key="1">
    <citation type="submission" date="2019-10" db="EMBL/GenBank/DDBJ databases">
        <title>XDR Pseudomonas monteilii producing IMP-16 from LCR.</title>
        <authorList>
            <person name="Ballaben A."/>
            <person name="Doi Y."/>
        </authorList>
    </citation>
    <scope>NUCLEOTIDE SEQUENCE [LARGE SCALE GENOMIC DNA]</scope>
    <source>
        <strain evidence="2 3">597/14</strain>
    </source>
</reference>
<gene>
    <name evidence="2" type="ORF">F9Z43_09885</name>
</gene>
<dbReference type="Pfam" id="PF08291">
    <property type="entry name" value="Peptidase_M15_3"/>
    <property type="match status" value="1"/>
</dbReference>
<dbReference type="Gene3D" id="3.30.1380.10">
    <property type="match status" value="1"/>
</dbReference>
<proteinExistence type="predicted"/>
<accession>A0A6G6UW77</accession>
<dbReference type="EMBL" id="WEIK01000007">
    <property type="protein sequence ID" value="MVF49622.1"/>
    <property type="molecule type" value="Genomic_DNA"/>
</dbReference>
<dbReference type="AlphaFoldDB" id="A0A6G6UW77"/>
<protein>
    <submittedName>
        <fullName evidence="2">Peptidase M15</fullName>
    </submittedName>
</protein>
<dbReference type="SUPFAM" id="SSF55166">
    <property type="entry name" value="Hedgehog/DD-peptidase"/>
    <property type="match status" value="1"/>
</dbReference>
<dbReference type="InterPro" id="IPR013230">
    <property type="entry name" value="Peptidase_M15A_C"/>
</dbReference>
<feature type="domain" description="Peptidase M15A C-terminal" evidence="1">
    <location>
        <begin position="5"/>
        <end position="119"/>
    </location>
</feature>
<name>A0A6G6UW77_9PSED</name>
<dbReference type="RefSeq" id="WP_060498854.1">
    <property type="nucleotide sequence ID" value="NZ_AP022473.1"/>
</dbReference>
<sequence length="143" mass="15740">MLITPHFTLDEMIVSQLAARDGFDNTPPPQARANLQLLCGVLEQVRALFDAPIIISSGYRSEKVNQLIGGSPNSQHVQGLAADFTVIEVSPRDTVRRISNSTIAFDQLILEFDRWVHLSVTCGTPRRQVLTVRKGGGYLPGLQ</sequence>
<dbReference type="Proteomes" id="UP000440965">
    <property type="component" value="Unassembled WGS sequence"/>
</dbReference>
<comment type="caution">
    <text evidence="2">The sequence shown here is derived from an EMBL/GenBank/DDBJ whole genome shotgun (WGS) entry which is preliminary data.</text>
</comment>
<evidence type="ECO:0000313" key="2">
    <source>
        <dbReference type="EMBL" id="MVF49622.1"/>
    </source>
</evidence>
<organism evidence="2 3">
    <name type="scientific">Pseudomonas monteilii</name>
    <dbReference type="NCBI Taxonomy" id="76759"/>
    <lineage>
        <taxon>Bacteria</taxon>
        <taxon>Pseudomonadati</taxon>
        <taxon>Pseudomonadota</taxon>
        <taxon>Gammaproteobacteria</taxon>
        <taxon>Pseudomonadales</taxon>
        <taxon>Pseudomonadaceae</taxon>
        <taxon>Pseudomonas</taxon>
    </lineage>
</organism>
<evidence type="ECO:0000259" key="1">
    <source>
        <dbReference type="Pfam" id="PF08291"/>
    </source>
</evidence>
<evidence type="ECO:0000313" key="3">
    <source>
        <dbReference type="Proteomes" id="UP000440965"/>
    </source>
</evidence>